<name>A0ABW4YWJ7_9HYPH</name>
<evidence type="ECO:0000259" key="3">
    <source>
        <dbReference type="Pfam" id="PF00561"/>
    </source>
</evidence>
<dbReference type="EMBL" id="JBHUHD010000001">
    <property type="protein sequence ID" value="MFD2140552.1"/>
    <property type="molecule type" value="Genomic_DNA"/>
</dbReference>
<accession>A0ABW4YWJ7</accession>
<comment type="caution">
    <text evidence="5">The sequence shown here is derived from an EMBL/GenBank/DDBJ whole genome shotgun (WGS) entry which is preliminary data.</text>
</comment>
<keyword evidence="2" id="KW-0732">Signal</keyword>
<dbReference type="Pfam" id="PF08386">
    <property type="entry name" value="Abhydrolase_4"/>
    <property type="match status" value="1"/>
</dbReference>
<feature type="domain" description="AB hydrolase-1" evidence="3">
    <location>
        <begin position="87"/>
        <end position="235"/>
    </location>
</feature>
<dbReference type="InterPro" id="IPR005944">
    <property type="entry name" value="Pro_iminopeptidase"/>
</dbReference>
<dbReference type="RefSeq" id="WP_213352882.1">
    <property type="nucleotide sequence ID" value="NZ_JAHBGB010000031.1"/>
</dbReference>
<dbReference type="PROSITE" id="PS51257">
    <property type="entry name" value="PROKAR_LIPOPROTEIN"/>
    <property type="match status" value="1"/>
</dbReference>
<dbReference type="GO" id="GO:0016787">
    <property type="term" value="F:hydrolase activity"/>
    <property type="evidence" value="ECO:0007669"/>
    <property type="project" value="UniProtKB-KW"/>
</dbReference>
<feature type="signal peptide" evidence="2">
    <location>
        <begin position="1"/>
        <end position="30"/>
    </location>
</feature>
<dbReference type="InterPro" id="IPR013595">
    <property type="entry name" value="Pept_S33_TAP-like_C"/>
</dbReference>
<keyword evidence="5" id="KW-0378">Hydrolase</keyword>
<feature type="domain" description="Peptidase S33 tripeptidyl aminopeptidase-like C-terminal" evidence="4">
    <location>
        <begin position="412"/>
        <end position="499"/>
    </location>
</feature>
<evidence type="ECO:0000259" key="4">
    <source>
        <dbReference type="Pfam" id="PF08386"/>
    </source>
</evidence>
<evidence type="ECO:0000313" key="5">
    <source>
        <dbReference type="EMBL" id="MFD2140552.1"/>
    </source>
</evidence>
<evidence type="ECO:0000256" key="1">
    <source>
        <dbReference type="ARBA" id="ARBA00021843"/>
    </source>
</evidence>
<gene>
    <name evidence="5" type="ORF">ACFSNC_09085</name>
</gene>
<dbReference type="SUPFAM" id="SSF53474">
    <property type="entry name" value="alpha/beta-Hydrolases"/>
    <property type="match status" value="1"/>
</dbReference>
<evidence type="ECO:0000313" key="6">
    <source>
        <dbReference type="Proteomes" id="UP001597299"/>
    </source>
</evidence>
<evidence type="ECO:0000256" key="2">
    <source>
        <dbReference type="SAM" id="SignalP"/>
    </source>
</evidence>
<dbReference type="InterPro" id="IPR000073">
    <property type="entry name" value="AB_hydrolase_1"/>
</dbReference>
<dbReference type="PANTHER" id="PTHR43722:SF1">
    <property type="entry name" value="PROLINE IMINOPEPTIDASE"/>
    <property type="match status" value="1"/>
</dbReference>
<reference evidence="6" key="1">
    <citation type="journal article" date="2019" name="Int. J. Syst. Evol. Microbiol.">
        <title>The Global Catalogue of Microorganisms (GCM) 10K type strain sequencing project: providing services to taxonomists for standard genome sequencing and annotation.</title>
        <authorList>
            <consortium name="The Broad Institute Genomics Platform"/>
            <consortium name="The Broad Institute Genome Sequencing Center for Infectious Disease"/>
            <person name="Wu L."/>
            <person name="Ma J."/>
        </authorList>
    </citation>
    <scope>NUCLEOTIDE SEQUENCE [LARGE SCALE GENOMIC DNA]</scope>
    <source>
        <strain evidence="6">CCM 7435</strain>
    </source>
</reference>
<dbReference type="Proteomes" id="UP001597299">
    <property type="component" value="Unassembled WGS sequence"/>
</dbReference>
<proteinExistence type="predicted"/>
<dbReference type="Gene3D" id="3.40.50.1820">
    <property type="entry name" value="alpha/beta hydrolase"/>
    <property type="match status" value="1"/>
</dbReference>
<dbReference type="PANTHER" id="PTHR43722">
    <property type="entry name" value="PROLINE IMINOPEPTIDASE"/>
    <property type="match status" value="1"/>
</dbReference>
<dbReference type="InterPro" id="IPR029058">
    <property type="entry name" value="AB_hydrolase_fold"/>
</dbReference>
<dbReference type="Pfam" id="PF00561">
    <property type="entry name" value="Abhydrolase_1"/>
    <property type="match status" value="1"/>
</dbReference>
<protein>
    <recommendedName>
        <fullName evidence="1">Proline iminopeptidase</fullName>
    </recommendedName>
</protein>
<organism evidence="5 6">
    <name type="scientific">Ancylobacter oerskovii</name>
    <dbReference type="NCBI Taxonomy" id="459519"/>
    <lineage>
        <taxon>Bacteria</taxon>
        <taxon>Pseudomonadati</taxon>
        <taxon>Pseudomonadota</taxon>
        <taxon>Alphaproteobacteria</taxon>
        <taxon>Hyphomicrobiales</taxon>
        <taxon>Xanthobacteraceae</taxon>
        <taxon>Ancylobacter</taxon>
    </lineage>
</organism>
<keyword evidence="6" id="KW-1185">Reference proteome</keyword>
<sequence>MPRPWNPLASARRWLLIAGIVSAAACPAQAASFEEGACPRTSVPVPALQEARCGYLTVPETRARPGSRMIRLPVALLPARDKKADDPIVYLEGGPGGPVMPSATVMVEAGFNRFRDVILMGQRGSLYAQPSLICPEVDATGGPLVGMRRNGEQARELYVGANRACRERLAREGVDLSAYNSTESAADLADLRKALHIPLWNVLGVSYGTDLALTYMRQHPEGIRSVILDSVLPPALASVALNWTSQRQGLDAIFAACAADAACRQRYPDPLGTLEALVRAYEAKPLKTRLVPALYPLAPPEPDAPAVDVVIDGASIAYWAGAASELYGNRLPELLYEMAAGRMEGVASIIAAIGFAHSAEPLSYGLQNGVMCSEWIAYEAADSVLQAGLRAFPAYPASVRSQAPQFPFAAEVCKVWNVARAPEAQRDPTASAIPTLVIAGSYDAMTSAQNARFVARSLPRATLIVLPGIGHYVLPKSDCARSVMYSLLTAPDSRPDVSCVDALNVPPFVIAPE</sequence>
<feature type="chain" id="PRO_5046126280" description="Proline iminopeptidase" evidence="2">
    <location>
        <begin position="31"/>
        <end position="513"/>
    </location>
</feature>